<dbReference type="EMBL" id="LAQT01000004">
    <property type="protein sequence ID" value="KPC53921.1"/>
    <property type="molecule type" value="Genomic_DNA"/>
</dbReference>
<keyword evidence="3" id="KW-1003">Cell membrane</keyword>
<feature type="domain" description="Multidrug resistance protein MdtA-like barrel-sandwich hybrid" evidence="10">
    <location>
        <begin position="68"/>
        <end position="208"/>
    </location>
</feature>
<dbReference type="Gene3D" id="2.40.30.170">
    <property type="match status" value="1"/>
</dbReference>
<sequence length="380" mass="40019">MTNNDKMMRRKALLPATVIAASLALAACSEKPAEAPKQSAIPVTAAQVAQSDIPLHLSAQGHIVPVTQVDIRPQVTSTIRSVDFKEGQQVAAGQLLFTLDAREDQTTVAHNQALIEKTRSDLTKAQQDLERNQALAKAGFLSPSAIDTSRNAVDSLKAELAAANSDLDTSHVKVSYSRIVAPFAGRAGSTSVHPGSLVQPGSTAPLVTLMQIDPIDAEFTLPEKDLQPVVAAQKNGVLPVQIRLPGGGKRNGKLIFIDNTVDPTSGTIRMKAEFDNKDHALWPGLYAQVELDAGALQGALSLPVDAILTGPEQRFVYLIKPDNSVASASVKLERVIGDTAVVTGLPAGAHVVREGGQNLRPGNKVKVQASGVKAAEDANS</sequence>
<dbReference type="STRING" id="857265.WG78_07370"/>
<dbReference type="PANTHER" id="PTHR30469">
    <property type="entry name" value="MULTIDRUG RESISTANCE PROTEIN MDTA"/>
    <property type="match status" value="1"/>
</dbReference>
<evidence type="ECO:0000259" key="10">
    <source>
        <dbReference type="Pfam" id="PF25917"/>
    </source>
</evidence>
<evidence type="ECO:0000256" key="1">
    <source>
        <dbReference type="ARBA" id="ARBA00004236"/>
    </source>
</evidence>
<dbReference type="PROSITE" id="PS51257">
    <property type="entry name" value="PROKAR_LIPOPROTEIN"/>
    <property type="match status" value="1"/>
</dbReference>
<dbReference type="Gene3D" id="2.40.420.20">
    <property type="match status" value="1"/>
</dbReference>
<comment type="subcellular location">
    <subcellularLocation>
        <location evidence="1">Cell membrane</location>
    </subcellularLocation>
</comment>
<dbReference type="AlphaFoldDB" id="A0A0N0GPP2"/>
<evidence type="ECO:0000256" key="6">
    <source>
        <dbReference type="SAM" id="Coils"/>
    </source>
</evidence>
<comment type="similarity">
    <text evidence="2">Belongs to the membrane fusion protein (MFP) (TC 8.A.1) family.</text>
</comment>
<evidence type="ECO:0000256" key="2">
    <source>
        <dbReference type="ARBA" id="ARBA00009477"/>
    </source>
</evidence>
<dbReference type="Pfam" id="PF25876">
    <property type="entry name" value="HH_MFP_RND"/>
    <property type="match status" value="1"/>
</dbReference>
<dbReference type="RefSeq" id="WP_053937148.1">
    <property type="nucleotide sequence ID" value="NZ_LAQT01000004.1"/>
</dbReference>
<keyword evidence="13" id="KW-1185">Reference proteome</keyword>
<protein>
    <submittedName>
        <fullName evidence="12">Multidrug resistance protein MdtA</fullName>
    </submittedName>
</protein>
<evidence type="ECO:0000313" key="12">
    <source>
        <dbReference type="EMBL" id="KPC53921.1"/>
    </source>
</evidence>
<reference evidence="12 13" key="1">
    <citation type="submission" date="2015-07" db="EMBL/GenBank/DDBJ databases">
        <title>Draft genome sequence of the Amantichitinum ursilacus IGB-41, a new chitin-degrading bacterium.</title>
        <authorList>
            <person name="Kirstahler P."/>
            <person name="Guenther M."/>
            <person name="Grumaz C."/>
            <person name="Rupp S."/>
            <person name="Zibek S."/>
            <person name="Sohn K."/>
        </authorList>
    </citation>
    <scope>NUCLEOTIDE SEQUENCE [LARGE SCALE GENOMIC DNA]</scope>
    <source>
        <strain evidence="12 13">IGB-41</strain>
    </source>
</reference>
<feature type="coiled-coil region" evidence="6">
    <location>
        <begin position="115"/>
        <end position="166"/>
    </location>
</feature>
<feature type="domain" description="Multidrug resistance protein MdtA-like alpha-helical hairpin" evidence="9">
    <location>
        <begin position="110"/>
        <end position="177"/>
    </location>
</feature>
<dbReference type="Gene3D" id="1.10.287.470">
    <property type="entry name" value="Helix hairpin bin"/>
    <property type="match status" value="1"/>
</dbReference>
<dbReference type="InterPro" id="IPR058625">
    <property type="entry name" value="MdtA-like_BSH"/>
</dbReference>
<comment type="caution">
    <text evidence="12">The sequence shown here is derived from an EMBL/GenBank/DDBJ whole genome shotgun (WGS) entry which is preliminary data.</text>
</comment>
<evidence type="ECO:0000256" key="5">
    <source>
        <dbReference type="ARBA" id="ARBA00023136"/>
    </source>
</evidence>
<evidence type="ECO:0000259" key="11">
    <source>
        <dbReference type="Pfam" id="PF25944"/>
    </source>
</evidence>
<evidence type="ECO:0000256" key="3">
    <source>
        <dbReference type="ARBA" id="ARBA00022475"/>
    </source>
</evidence>
<feature type="chain" id="PRO_5005849737" evidence="8">
    <location>
        <begin position="27"/>
        <end position="380"/>
    </location>
</feature>
<evidence type="ECO:0000256" key="7">
    <source>
        <dbReference type="SAM" id="MobiDB-lite"/>
    </source>
</evidence>
<dbReference type="OrthoDB" id="9783047at2"/>
<evidence type="ECO:0000313" key="13">
    <source>
        <dbReference type="Proteomes" id="UP000037939"/>
    </source>
</evidence>
<dbReference type="GO" id="GO:1990281">
    <property type="term" value="C:efflux pump complex"/>
    <property type="evidence" value="ECO:0007669"/>
    <property type="project" value="TreeGrafter"/>
</dbReference>
<keyword evidence="4" id="KW-0997">Cell inner membrane</keyword>
<dbReference type="InterPro" id="IPR006143">
    <property type="entry name" value="RND_pump_MFP"/>
</dbReference>
<dbReference type="SUPFAM" id="SSF111369">
    <property type="entry name" value="HlyD-like secretion proteins"/>
    <property type="match status" value="1"/>
</dbReference>
<keyword evidence="8" id="KW-0732">Signal</keyword>
<dbReference type="PROSITE" id="PS51318">
    <property type="entry name" value="TAT"/>
    <property type="match status" value="1"/>
</dbReference>
<feature type="signal peptide" evidence="8">
    <location>
        <begin position="1"/>
        <end position="26"/>
    </location>
</feature>
<organism evidence="12 13">
    <name type="scientific">Amantichitinum ursilacus</name>
    <dbReference type="NCBI Taxonomy" id="857265"/>
    <lineage>
        <taxon>Bacteria</taxon>
        <taxon>Pseudomonadati</taxon>
        <taxon>Pseudomonadota</taxon>
        <taxon>Betaproteobacteria</taxon>
        <taxon>Neisseriales</taxon>
        <taxon>Chitinibacteraceae</taxon>
        <taxon>Amantichitinum</taxon>
    </lineage>
</organism>
<proteinExistence type="inferred from homology"/>
<name>A0A0N0GPP2_9NEIS</name>
<dbReference type="InterPro" id="IPR058624">
    <property type="entry name" value="MdtA-like_HH"/>
</dbReference>
<dbReference type="NCBIfam" id="TIGR01730">
    <property type="entry name" value="RND_mfp"/>
    <property type="match status" value="1"/>
</dbReference>
<feature type="domain" description="Multidrug resistance protein MdtA-like beta-barrel" evidence="11">
    <location>
        <begin position="214"/>
        <end position="294"/>
    </location>
</feature>
<evidence type="ECO:0000256" key="8">
    <source>
        <dbReference type="SAM" id="SignalP"/>
    </source>
</evidence>
<evidence type="ECO:0000259" key="9">
    <source>
        <dbReference type="Pfam" id="PF25876"/>
    </source>
</evidence>
<dbReference type="GO" id="GO:0015562">
    <property type="term" value="F:efflux transmembrane transporter activity"/>
    <property type="evidence" value="ECO:0007669"/>
    <property type="project" value="TreeGrafter"/>
</dbReference>
<dbReference type="Pfam" id="PF25917">
    <property type="entry name" value="BSH_RND"/>
    <property type="match status" value="1"/>
</dbReference>
<dbReference type="Pfam" id="PF25944">
    <property type="entry name" value="Beta-barrel_RND"/>
    <property type="match status" value="1"/>
</dbReference>
<evidence type="ECO:0000256" key="4">
    <source>
        <dbReference type="ARBA" id="ARBA00022519"/>
    </source>
</evidence>
<accession>A0A0N0GPP2</accession>
<dbReference type="Gene3D" id="2.40.50.100">
    <property type="match status" value="1"/>
</dbReference>
<gene>
    <name evidence="12" type="primary">mdtA_1</name>
    <name evidence="12" type="ORF">WG78_07370</name>
</gene>
<keyword evidence="6" id="KW-0175">Coiled coil</keyword>
<feature type="region of interest" description="Disordered" evidence="7">
    <location>
        <begin position="354"/>
        <end position="380"/>
    </location>
</feature>
<dbReference type="InterPro" id="IPR058626">
    <property type="entry name" value="MdtA-like_b-barrel"/>
</dbReference>
<keyword evidence="5" id="KW-0472">Membrane</keyword>
<dbReference type="Proteomes" id="UP000037939">
    <property type="component" value="Unassembled WGS sequence"/>
</dbReference>
<dbReference type="PANTHER" id="PTHR30469:SF36">
    <property type="entry name" value="BLL3903 PROTEIN"/>
    <property type="match status" value="1"/>
</dbReference>
<dbReference type="InterPro" id="IPR006311">
    <property type="entry name" value="TAT_signal"/>
</dbReference>